<organism evidence="3 4">
    <name type="scientific">Natrarchaeobaculum sulfurireducens</name>
    <dbReference type="NCBI Taxonomy" id="2044521"/>
    <lineage>
        <taxon>Archaea</taxon>
        <taxon>Methanobacteriati</taxon>
        <taxon>Methanobacteriota</taxon>
        <taxon>Stenosarchaea group</taxon>
        <taxon>Halobacteria</taxon>
        <taxon>Halobacteriales</taxon>
        <taxon>Natrialbaceae</taxon>
        <taxon>Natrarchaeobaculum</taxon>
    </lineage>
</organism>
<feature type="region of interest" description="Disordered" evidence="1">
    <location>
        <begin position="20"/>
        <end position="55"/>
    </location>
</feature>
<name>A0A346PA31_9EURY</name>
<dbReference type="GO" id="GO:0006189">
    <property type="term" value="P:'de novo' IMP biosynthetic process"/>
    <property type="evidence" value="ECO:0007669"/>
    <property type="project" value="InterPro"/>
</dbReference>
<feature type="domain" description="PurE" evidence="2">
    <location>
        <begin position="188"/>
        <end position="319"/>
    </location>
</feature>
<evidence type="ECO:0000313" key="3">
    <source>
        <dbReference type="EMBL" id="AXR76376.1"/>
    </source>
</evidence>
<dbReference type="NCBIfam" id="NF033503">
    <property type="entry name" value="LarB"/>
    <property type="match status" value="1"/>
</dbReference>
<dbReference type="PANTHER" id="PTHR43064">
    <property type="entry name" value="PHOSPHORIBOSYLAMINOIMIDAZOLE CARBOXYLASE-RELATED"/>
    <property type="match status" value="1"/>
</dbReference>
<dbReference type="SUPFAM" id="SSF52255">
    <property type="entry name" value="N5-CAIR mutase (phosphoribosylaminoimidazole carboxylase, PurE)"/>
    <property type="match status" value="1"/>
</dbReference>
<dbReference type="PANTHER" id="PTHR43064:SF1">
    <property type="entry name" value="SLL1489 PROTEIN"/>
    <property type="match status" value="1"/>
</dbReference>
<dbReference type="Pfam" id="PF00731">
    <property type="entry name" value="AIRC"/>
    <property type="match status" value="1"/>
</dbReference>
<dbReference type="SMART" id="SM01001">
    <property type="entry name" value="AIRC"/>
    <property type="match status" value="1"/>
</dbReference>
<sequence>MEIRGLQRLIRPFRRSVPPESICLMSSPHRSHASQGEKARSRAPSSPLAVDHGIGPQCRRIGVHPARNAGMRELLEAVADGSLSPTQAEAKLKGYVTDDAGRFDAAREQRRGIPEAILAEGKSIQQVISLTELALETTDRALLTRVSDERFAALESALSESVPEATLERRYSTIRVVSPEYDSPSLDATVGIVTAGSVDAPVADEAHVVCADAGATVERIDDVGVAALDRTLDQVDRFRAADVLVVAAGREGALPTVVAGLVDTPVIGLPVSSGYGFGGDGEAALAGMLQSCTVLSVVNVDAGFVAGGQATLIARAIDAGRR</sequence>
<proteinExistence type="predicted"/>
<dbReference type="AlphaFoldDB" id="A0A346PA31"/>
<reference evidence="4" key="1">
    <citation type="submission" date="2017-10" db="EMBL/GenBank/DDBJ databases">
        <title>Phenotypic and genomic properties of facultatively anaerobic sulfur-reducing natronoarchaea from hypersaline soda lakes.</title>
        <authorList>
            <person name="Sorokin D.Y."/>
            <person name="Kublanov I.V."/>
            <person name="Roman P."/>
            <person name="Sinninghe Damste J.S."/>
            <person name="Golyshin P.N."/>
            <person name="Rojo D."/>
            <person name="Ciordia S."/>
            <person name="Mena Md.C."/>
            <person name="Ferrer M."/>
            <person name="Messina E."/>
            <person name="Smedile F."/>
            <person name="La Spada G."/>
            <person name="La Cono V."/>
            <person name="Yakimov M.M."/>
        </authorList>
    </citation>
    <scope>NUCLEOTIDE SEQUENCE [LARGE SCALE GENOMIC DNA]</scope>
    <source>
        <strain evidence="4">AArc1</strain>
    </source>
</reference>
<accession>A0A346PA31</accession>
<dbReference type="EMBL" id="CP024047">
    <property type="protein sequence ID" value="AXR76376.1"/>
    <property type="molecule type" value="Genomic_DNA"/>
</dbReference>
<evidence type="ECO:0000256" key="1">
    <source>
        <dbReference type="SAM" id="MobiDB-lite"/>
    </source>
</evidence>
<dbReference type="KEGG" id="nan:AArc1_0021"/>
<dbReference type="Proteomes" id="UP000258707">
    <property type="component" value="Chromosome"/>
</dbReference>
<protein>
    <submittedName>
        <fullName evidence="3">NCAIR mutase (PurE)-related protein</fullName>
    </submittedName>
</protein>
<gene>
    <name evidence="3" type="ORF">AArc1_0021</name>
</gene>
<dbReference type="InterPro" id="IPR000031">
    <property type="entry name" value="PurE_dom"/>
</dbReference>
<dbReference type="GO" id="GO:0016787">
    <property type="term" value="F:hydrolase activity"/>
    <property type="evidence" value="ECO:0007669"/>
    <property type="project" value="InterPro"/>
</dbReference>
<dbReference type="InterPro" id="IPR039476">
    <property type="entry name" value="P2CMN_synthase_LarB"/>
</dbReference>
<evidence type="ECO:0000259" key="2">
    <source>
        <dbReference type="SMART" id="SM01001"/>
    </source>
</evidence>
<evidence type="ECO:0000313" key="4">
    <source>
        <dbReference type="Proteomes" id="UP000258707"/>
    </source>
</evidence>
<dbReference type="Gene3D" id="3.40.50.1970">
    <property type="match status" value="1"/>
</dbReference>